<feature type="non-terminal residue" evidence="1">
    <location>
        <position position="1"/>
    </location>
</feature>
<protein>
    <submittedName>
        <fullName evidence="1">26014_t:CDS:1</fullName>
    </submittedName>
</protein>
<keyword evidence="2" id="KW-1185">Reference proteome</keyword>
<organism evidence="1 2">
    <name type="scientific">Gigaspora margarita</name>
    <dbReference type="NCBI Taxonomy" id="4874"/>
    <lineage>
        <taxon>Eukaryota</taxon>
        <taxon>Fungi</taxon>
        <taxon>Fungi incertae sedis</taxon>
        <taxon>Mucoromycota</taxon>
        <taxon>Glomeromycotina</taxon>
        <taxon>Glomeromycetes</taxon>
        <taxon>Diversisporales</taxon>
        <taxon>Gigasporaceae</taxon>
        <taxon>Gigaspora</taxon>
    </lineage>
</organism>
<name>A0ABN7XET5_GIGMA</name>
<proteinExistence type="predicted"/>
<comment type="caution">
    <text evidence="1">The sequence shown here is derived from an EMBL/GenBank/DDBJ whole genome shotgun (WGS) entry which is preliminary data.</text>
</comment>
<accession>A0ABN7XET5</accession>
<dbReference type="EMBL" id="CAJVQB010128440">
    <property type="protein sequence ID" value="CAG8853729.1"/>
    <property type="molecule type" value="Genomic_DNA"/>
</dbReference>
<dbReference type="Proteomes" id="UP000789901">
    <property type="component" value="Unassembled WGS sequence"/>
</dbReference>
<evidence type="ECO:0000313" key="2">
    <source>
        <dbReference type="Proteomes" id="UP000789901"/>
    </source>
</evidence>
<gene>
    <name evidence="1" type="ORF">GMARGA_LOCUS42550</name>
</gene>
<reference evidence="1 2" key="1">
    <citation type="submission" date="2021-06" db="EMBL/GenBank/DDBJ databases">
        <authorList>
            <person name="Kallberg Y."/>
            <person name="Tangrot J."/>
            <person name="Rosling A."/>
        </authorList>
    </citation>
    <scope>NUCLEOTIDE SEQUENCE [LARGE SCALE GENOMIC DNA]</scope>
    <source>
        <strain evidence="1 2">120-4 pot B 10/14</strain>
    </source>
</reference>
<evidence type="ECO:0000313" key="1">
    <source>
        <dbReference type="EMBL" id="CAG8853729.1"/>
    </source>
</evidence>
<feature type="non-terminal residue" evidence="1">
    <location>
        <position position="41"/>
    </location>
</feature>
<sequence>SNLEMLNNQYRDFCITAHVYADICSKTPDMFGCQSLITYKQ</sequence>